<evidence type="ECO:0000256" key="2">
    <source>
        <dbReference type="ARBA" id="ARBA00004123"/>
    </source>
</evidence>
<dbReference type="InterPro" id="IPR036034">
    <property type="entry name" value="PDZ_sf"/>
</dbReference>
<dbReference type="Pfam" id="PF17820">
    <property type="entry name" value="PDZ_6"/>
    <property type="match status" value="1"/>
</dbReference>
<dbReference type="AlphaFoldDB" id="A0A642V0C7"/>
<feature type="domain" description="PDZ" evidence="11">
    <location>
        <begin position="318"/>
        <end position="396"/>
    </location>
</feature>
<dbReference type="Pfam" id="PF12812">
    <property type="entry name" value="PDZ_1"/>
    <property type="match status" value="2"/>
</dbReference>
<dbReference type="Proteomes" id="UP000761534">
    <property type="component" value="Unassembled WGS sequence"/>
</dbReference>
<keyword evidence="8" id="KW-0378">Hydrolase</keyword>
<evidence type="ECO:0000256" key="4">
    <source>
        <dbReference type="ARBA" id="ARBA00020338"/>
    </source>
</evidence>
<comment type="similarity">
    <text evidence="3">Belongs to the peptidase S1C family.</text>
</comment>
<dbReference type="InterPro" id="IPR001940">
    <property type="entry name" value="Peptidase_S1C"/>
</dbReference>
<keyword evidence="7" id="KW-0677">Repeat</keyword>
<evidence type="ECO:0000256" key="3">
    <source>
        <dbReference type="ARBA" id="ARBA00010541"/>
    </source>
</evidence>
<proteinExistence type="inferred from homology"/>
<feature type="domain" description="PDZ" evidence="11">
    <location>
        <begin position="785"/>
        <end position="867"/>
    </location>
</feature>
<dbReference type="Gene3D" id="2.40.10.120">
    <property type="match status" value="1"/>
</dbReference>
<evidence type="ECO:0000256" key="9">
    <source>
        <dbReference type="ARBA" id="ARBA00023242"/>
    </source>
</evidence>
<feature type="region of interest" description="Disordered" evidence="10">
    <location>
        <begin position="1"/>
        <end position="77"/>
    </location>
</feature>
<sequence length="1026" mass="114153">MSSLNNHNNKRRASNSPERYQNLPAENGGKRFRPEDESVSSSLRPQRGSMEIDQSEAENGGERLSRRESLSSAHKNELMVTSSGMESAEWQKTIEKVVQCVVAVQFSQVASFDTDPAFVSEATGFIVDAERGIIMTNRHVVGPGPFTGYAVFDNHEECDVRPIYRDPVHDFGFLKFDPKAIKHMKVQDLKLRPEAARIGSEIRVIGNDAGEKLSILAGFISRIDRNAPDYGDLTYNDFNTEYIQAAASASGGSSGSPVVNIDGDVVALQAGGSSESSTDFFLPLFRGQRALECIKNNMSITRGTIQVQWYLKPFDECKRLGLSDDAEKAARKNFPSTIGLLVAETVLPEGPSDKLIEEGDCLLSINGEPISKFVRVDEILDSSVGKEIELVVERGGKEHKAVIQVGDLHAITPDRYVEACGASFQNLSYQLARLYAVPVKGVHICEAAGSFRLDGSESKGWILDELDDQPTPDLDSFIKVMRTIKDGHRVSLKYRHIRDLHTINYSIAYIDRHWRSAFRMAIRNDETGLWEFKDLNEGPREPLVVKRQKASFIEIENIEEPECGKLIRSFVKVATLVPMRIEGFPRTLKAGYGLVVDAEKGLVIVSRNIVPYDLSDIAITIAESIIVVGKVVFLHPLQNYAVVSYDPTLVDAPLESAKLSTSPLTQNTPVMFMGHNHNLRLVAAKTRVTDVTTVTVPPNSEAPRYRAINLDAITIDSNISAQCGSGVLADSDGTIRALWLSCLGERTADGRDHEYRLGLDITSVLGVVNKLKNGQMPKPRFLDIEVNAIQVVQARLRGVSEEWIDKVEKHNPRHQFFNVTRVAIGPSDVMKEGDIILSINGKILERVSELDVLHDEEELDITIVRNKKEMTLKVPTVSTDDLETDRIVTWCGAVIHKPHHAVRQQIKNVHSGVYVTSRIQGSPAFQFAIAPTNFITHVNSIPTPNIDSFLDVVTKIPDNTYVRLRVVTFDSAPFACSIKTNYHYFPTGVLERDNETRDWSGYYFDSDGQKIKSDVGSLRYKVEDRD</sequence>
<feature type="compositionally biased region" description="Basic and acidic residues" evidence="10">
    <location>
        <begin position="60"/>
        <end position="77"/>
    </location>
</feature>
<dbReference type="CDD" id="cd06786">
    <property type="entry name" value="cpPDZ1_ScNma111-like"/>
    <property type="match status" value="1"/>
</dbReference>
<reference evidence="12" key="1">
    <citation type="journal article" date="2019" name="G3 (Bethesda)">
        <title>Genome Assemblies of Two Rare Opportunistic Yeast Pathogens: Diutina rugosa (syn. Candida rugosa) and Trichomonascus ciferrii (syn. Candida ciferrii).</title>
        <authorList>
            <person name="Mixao V."/>
            <person name="Saus E."/>
            <person name="Hansen A.P."/>
            <person name="Lass-Florl C."/>
            <person name="Gabaldon T."/>
        </authorList>
    </citation>
    <scope>NUCLEOTIDE SEQUENCE</scope>
    <source>
        <strain evidence="12">CBS 4856</strain>
    </source>
</reference>
<dbReference type="GO" id="GO:0004252">
    <property type="term" value="F:serine-type endopeptidase activity"/>
    <property type="evidence" value="ECO:0007669"/>
    <property type="project" value="InterPro"/>
</dbReference>
<evidence type="ECO:0000256" key="1">
    <source>
        <dbReference type="ARBA" id="ARBA00002558"/>
    </source>
</evidence>
<name>A0A642V0C7_9ASCO</name>
<dbReference type="GO" id="GO:0005634">
    <property type="term" value="C:nucleus"/>
    <property type="evidence" value="ECO:0007669"/>
    <property type="project" value="UniProtKB-SubCell"/>
</dbReference>
<comment type="subcellular location">
    <subcellularLocation>
        <location evidence="2">Nucleus</location>
    </subcellularLocation>
</comment>
<dbReference type="PANTHER" id="PTHR46366:SF8">
    <property type="entry name" value="PRO-APOPTOTIC SERINE PROTEASE NMA111"/>
    <property type="match status" value="1"/>
</dbReference>
<dbReference type="PANTHER" id="PTHR46366">
    <property type="entry name" value="PRO-APOPTOTIC SERINE PROTEASE NMA111"/>
    <property type="match status" value="1"/>
</dbReference>
<dbReference type="PRINTS" id="PR00834">
    <property type="entry name" value="PROTEASES2C"/>
</dbReference>
<dbReference type="EMBL" id="SWFS01000336">
    <property type="protein sequence ID" value="KAA8909629.1"/>
    <property type="molecule type" value="Genomic_DNA"/>
</dbReference>
<evidence type="ECO:0000256" key="5">
    <source>
        <dbReference type="ARBA" id="ARBA00021524"/>
    </source>
</evidence>
<evidence type="ECO:0000256" key="10">
    <source>
        <dbReference type="SAM" id="MobiDB-lite"/>
    </source>
</evidence>
<dbReference type="Gene3D" id="2.30.42.10">
    <property type="match status" value="3"/>
</dbReference>
<gene>
    <name evidence="12" type="ORF">TRICI_004464</name>
</gene>
<dbReference type="GO" id="GO:0006915">
    <property type="term" value="P:apoptotic process"/>
    <property type="evidence" value="ECO:0007669"/>
    <property type="project" value="UniProtKB-KW"/>
</dbReference>
<keyword evidence="8" id="KW-0720">Serine protease</keyword>
<dbReference type="SUPFAM" id="SSF50494">
    <property type="entry name" value="Trypsin-like serine proteases"/>
    <property type="match status" value="2"/>
</dbReference>
<dbReference type="InterPro" id="IPR025926">
    <property type="entry name" value="PDZ-like_dom"/>
</dbReference>
<dbReference type="OrthoDB" id="4217619at2759"/>
<dbReference type="SUPFAM" id="SSF50156">
    <property type="entry name" value="PDZ domain-like"/>
    <property type="match status" value="3"/>
</dbReference>
<dbReference type="VEuPathDB" id="FungiDB:TRICI_004464"/>
<dbReference type="InterPro" id="IPR009003">
    <property type="entry name" value="Peptidase_S1_PA"/>
</dbReference>
<evidence type="ECO:0000256" key="7">
    <source>
        <dbReference type="ARBA" id="ARBA00022737"/>
    </source>
</evidence>
<dbReference type="GO" id="GO:0006508">
    <property type="term" value="P:proteolysis"/>
    <property type="evidence" value="ECO:0007669"/>
    <property type="project" value="UniProtKB-KW"/>
</dbReference>
<evidence type="ECO:0000313" key="12">
    <source>
        <dbReference type="EMBL" id="KAA8909629.1"/>
    </source>
</evidence>
<dbReference type="InterPro" id="IPR041489">
    <property type="entry name" value="PDZ_6"/>
</dbReference>
<organism evidence="12 13">
    <name type="scientific">Trichomonascus ciferrii</name>
    <dbReference type="NCBI Taxonomy" id="44093"/>
    <lineage>
        <taxon>Eukaryota</taxon>
        <taxon>Fungi</taxon>
        <taxon>Dikarya</taxon>
        <taxon>Ascomycota</taxon>
        <taxon>Saccharomycotina</taxon>
        <taxon>Dipodascomycetes</taxon>
        <taxon>Dipodascales</taxon>
        <taxon>Trichomonascaceae</taxon>
        <taxon>Trichomonascus</taxon>
        <taxon>Trichomonascus ciferrii complex</taxon>
    </lineage>
</organism>
<comment type="caution">
    <text evidence="12">The sequence shown here is derived from an EMBL/GenBank/DDBJ whole genome shotgun (WGS) entry which is preliminary data.</text>
</comment>
<protein>
    <recommendedName>
        <fullName evidence="4">Pro-apoptotic serine protease NMA111</fullName>
    </recommendedName>
    <alternativeName>
        <fullName evidence="5">Pro-apoptotic serine protease nma111</fullName>
    </alternativeName>
</protein>
<evidence type="ECO:0000313" key="13">
    <source>
        <dbReference type="Proteomes" id="UP000761534"/>
    </source>
</evidence>
<dbReference type="Pfam" id="PF13365">
    <property type="entry name" value="Trypsin_2"/>
    <property type="match status" value="1"/>
</dbReference>
<comment type="function">
    <text evidence="1">Nuclear serine protease which mediates apoptosis.</text>
</comment>
<dbReference type="InterPro" id="IPR001478">
    <property type="entry name" value="PDZ"/>
</dbReference>
<keyword evidence="9" id="KW-0539">Nucleus</keyword>
<evidence type="ECO:0000256" key="8">
    <source>
        <dbReference type="ARBA" id="ARBA00022825"/>
    </source>
</evidence>
<keyword evidence="6" id="KW-0053">Apoptosis</keyword>
<dbReference type="SMART" id="SM00228">
    <property type="entry name" value="PDZ"/>
    <property type="match status" value="3"/>
</dbReference>
<evidence type="ECO:0000259" key="11">
    <source>
        <dbReference type="SMART" id="SM00228"/>
    </source>
</evidence>
<feature type="domain" description="PDZ" evidence="11">
    <location>
        <begin position="889"/>
        <end position="970"/>
    </location>
</feature>
<keyword evidence="13" id="KW-1185">Reference proteome</keyword>
<dbReference type="CDD" id="cd06719">
    <property type="entry name" value="PDZ2-4_Nma111p-like"/>
    <property type="match status" value="2"/>
</dbReference>
<evidence type="ECO:0000256" key="6">
    <source>
        <dbReference type="ARBA" id="ARBA00022703"/>
    </source>
</evidence>
<accession>A0A642V0C7</accession>
<keyword evidence="8" id="KW-0645">Protease</keyword>